<evidence type="ECO:0008006" key="4">
    <source>
        <dbReference type="Google" id="ProtNLM"/>
    </source>
</evidence>
<dbReference type="OrthoDB" id="4860341at2"/>
<feature type="transmembrane region" description="Helical" evidence="1">
    <location>
        <begin position="282"/>
        <end position="304"/>
    </location>
</feature>
<dbReference type="EMBL" id="LLZH01000342">
    <property type="protein sequence ID" value="KUL22402.1"/>
    <property type="molecule type" value="Genomic_DNA"/>
</dbReference>
<dbReference type="RefSeq" id="WP_083972634.1">
    <property type="nucleotide sequence ID" value="NZ_LLZH01000342.1"/>
</dbReference>
<organism evidence="2 3">
    <name type="scientific">Actinoplanes awajinensis subsp. mycoplanecinus</name>
    <dbReference type="NCBI Taxonomy" id="135947"/>
    <lineage>
        <taxon>Bacteria</taxon>
        <taxon>Bacillati</taxon>
        <taxon>Actinomycetota</taxon>
        <taxon>Actinomycetes</taxon>
        <taxon>Micromonosporales</taxon>
        <taxon>Micromonosporaceae</taxon>
        <taxon>Actinoplanes</taxon>
    </lineage>
</organism>
<protein>
    <recommendedName>
        <fullName evidence="4">MucB/RseB N-terminal domain-containing protein</fullName>
    </recommendedName>
</protein>
<evidence type="ECO:0000256" key="1">
    <source>
        <dbReference type="SAM" id="Phobius"/>
    </source>
</evidence>
<sequence>MDIGRTVVTAQGMRRWAVVLGLVLVLAAVPVVVNVWPVRAAGVDPADLRSRIAASGIQAHQGYAQSAGLLGLPALPNLTQVTALVSGTTEMRTWYAAPDRWRVDVLGEGTEHGLYQTPEAQFTWDFGDNQLTRIEGAQPVRLPRAADLTPPALARQVLSAAAGDSLTPLDAKRVAGVEAAGMRLTPAGTGTTVAHVDIWADPEHGLPLQVEVTARGGARPVFVTRFLEIRFGAPDAGVLTPPAPRPGIGYSVAEAPDALSALNRGQPAPLPATLAGLPRRDAVAGVSAAGVYGAGLASFVVLALPGRSGGRAFRQITTYGLEVPVPDGNEAAVIETGLLNVLAVRNRNRTFLVAGLVGPDLLRRVATGLAGVNG</sequence>
<keyword evidence="1" id="KW-0812">Transmembrane</keyword>
<gene>
    <name evidence="2" type="ORF">ADL15_48600</name>
</gene>
<dbReference type="Proteomes" id="UP000053244">
    <property type="component" value="Unassembled WGS sequence"/>
</dbReference>
<evidence type="ECO:0000313" key="2">
    <source>
        <dbReference type="EMBL" id="KUL22402.1"/>
    </source>
</evidence>
<reference evidence="2 3" key="1">
    <citation type="submission" date="2015-10" db="EMBL/GenBank/DDBJ databases">
        <authorList>
            <person name="Gilbert D.G."/>
        </authorList>
    </citation>
    <scope>NUCLEOTIDE SEQUENCE [LARGE SCALE GENOMIC DNA]</scope>
    <source>
        <strain evidence="2 3">NRRL B-16712</strain>
    </source>
</reference>
<name>A0A124G7C6_9ACTN</name>
<evidence type="ECO:0000313" key="3">
    <source>
        <dbReference type="Proteomes" id="UP000053244"/>
    </source>
</evidence>
<accession>A0A124G7C6</accession>
<keyword evidence="3" id="KW-1185">Reference proteome</keyword>
<dbReference type="Gene3D" id="2.50.20.10">
    <property type="entry name" value="Lipoprotein localisation LolA/LolB/LppX"/>
    <property type="match status" value="1"/>
</dbReference>
<keyword evidence="1" id="KW-0472">Membrane</keyword>
<dbReference type="AlphaFoldDB" id="A0A124G7C6"/>
<comment type="caution">
    <text evidence="2">The sequence shown here is derived from an EMBL/GenBank/DDBJ whole genome shotgun (WGS) entry which is preliminary data.</text>
</comment>
<proteinExistence type="predicted"/>
<keyword evidence="1" id="KW-1133">Transmembrane helix</keyword>